<keyword evidence="2" id="KW-1185">Reference proteome</keyword>
<evidence type="ECO:0000313" key="1">
    <source>
        <dbReference type="EMBL" id="KAI9507266.1"/>
    </source>
</evidence>
<evidence type="ECO:0000313" key="2">
    <source>
        <dbReference type="Proteomes" id="UP001207468"/>
    </source>
</evidence>
<proteinExistence type="predicted"/>
<reference evidence="1" key="1">
    <citation type="submission" date="2021-03" db="EMBL/GenBank/DDBJ databases">
        <title>Evolutionary priming and transition to the ectomycorrhizal habit in an iconic lineage of mushroom-forming fungi: is preadaptation a requirement?</title>
        <authorList>
            <consortium name="DOE Joint Genome Institute"/>
            <person name="Looney B.P."/>
            <person name="Miyauchi S."/>
            <person name="Morin E."/>
            <person name="Drula E."/>
            <person name="Courty P.E."/>
            <person name="Chicoki N."/>
            <person name="Fauchery L."/>
            <person name="Kohler A."/>
            <person name="Kuo A."/>
            <person name="LaButti K."/>
            <person name="Pangilinan J."/>
            <person name="Lipzen A."/>
            <person name="Riley R."/>
            <person name="Andreopoulos W."/>
            <person name="He G."/>
            <person name="Johnson J."/>
            <person name="Barry K.W."/>
            <person name="Grigoriev I.V."/>
            <person name="Nagy L."/>
            <person name="Hibbett D."/>
            <person name="Henrissat B."/>
            <person name="Matheny P.B."/>
            <person name="Labbe J."/>
            <person name="Martin A.F."/>
        </authorList>
    </citation>
    <scope>NUCLEOTIDE SEQUENCE</scope>
    <source>
        <strain evidence="1">BPL698</strain>
    </source>
</reference>
<dbReference type="Proteomes" id="UP001207468">
    <property type="component" value="Unassembled WGS sequence"/>
</dbReference>
<gene>
    <name evidence="1" type="ORF">F5148DRAFT_141356</name>
</gene>
<dbReference type="EMBL" id="JAGFNK010000133">
    <property type="protein sequence ID" value="KAI9507266.1"/>
    <property type="molecule type" value="Genomic_DNA"/>
</dbReference>
<comment type="caution">
    <text evidence="1">The sequence shown here is derived from an EMBL/GenBank/DDBJ whole genome shotgun (WGS) entry which is preliminary data.</text>
</comment>
<sequence length="344" mass="36707">MSSSIPQRHSPQFTPVPLPLPSRRPTHRATPSFTDSDDGSFDSHNSNSNNSTSINHVMTQYPYQDPDEDPLRALCYAMNVAKTAPSTARHLTKPHELAVLNRASPILPTHLLAIHDAPLTDPNVLLTLIPINIDAFSRKLPSTDLLGARHSPHPPTRVLPSAAAAASPPSLVLSPSTTVPRIPPSLPLPPTLTVPLVPLQVPHVPSVALLLLYVLNVRTNPSALAASLLPLSVAEEFPSAAAMAQAMAVHCQRDTVATASDAGSGAGDSGLGRGGGGGAWLTLDRYAAYNQGMWKNVLALGLQDSRVISVVQTVWNVTAESRKILTRQQRERQHDVNNVNNVIA</sequence>
<name>A0ACC0U6I8_9AGAM</name>
<accession>A0ACC0U6I8</accession>
<protein>
    <submittedName>
        <fullName evidence="1">Uncharacterized protein</fullName>
    </submittedName>
</protein>
<organism evidence="1 2">
    <name type="scientific">Russula earlei</name>
    <dbReference type="NCBI Taxonomy" id="71964"/>
    <lineage>
        <taxon>Eukaryota</taxon>
        <taxon>Fungi</taxon>
        <taxon>Dikarya</taxon>
        <taxon>Basidiomycota</taxon>
        <taxon>Agaricomycotina</taxon>
        <taxon>Agaricomycetes</taxon>
        <taxon>Russulales</taxon>
        <taxon>Russulaceae</taxon>
        <taxon>Russula</taxon>
    </lineage>
</organism>